<evidence type="ECO:0000313" key="1">
    <source>
        <dbReference type="EMBL" id="ARS35812.1"/>
    </source>
</evidence>
<gene>
    <name evidence="1" type="ORF">CA264_10360</name>
</gene>
<dbReference type="AlphaFoldDB" id="A0A1X9YSH1"/>
<accession>A0A1X9YSH1</accession>
<dbReference type="EMBL" id="CP021235">
    <property type="protein sequence ID" value="ARS35812.1"/>
    <property type="molecule type" value="Genomic_DNA"/>
</dbReference>
<organism evidence="1 2">
    <name type="scientific">Pontibacter actiniarum</name>
    <dbReference type="NCBI Taxonomy" id="323450"/>
    <lineage>
        <taxon>Bacteria</taxon>
        <taxon>Pseudomonadati</taxon>
        <taxon>Bacteroidota</taxon>
        <taxon>Cytophagia</taxon>
        <taxon>Cytophagales</taxon>
        <taxon>Hymenobacteraceae</taxon>
        <taxon>Pontibacter</taxon>
    </lineage>
</organism>
<name>A0A1X9YSH1_9BACT</name>
<sequence length="336" mass="39153">MRLFVDGSIREASDQEVQQTLNLDILQQHISVWKPNLKRDGFRFVNNMKFAEMLKHIAYPELLHPEIRKKVDMVATGELAKTELFGYCVATFKPEENGWVRRLKNNHSTYTKLVQLDLDLKHEPGCDAEYVEYVLQSIYEDTDLGKHILLCGKSISRKGLYLYLQTDTDDTDVLEVVINKVYEGLNIGFKFQNPKKTLDTSVTDIISRLRYYAPDQDVVVNPDVQPIDTSPITVKKKVYSSTYVSQAGNTFREYEIIRQKENRFLKGYNKITYISGFHNDFLRFANSCISMGVSRATLEKYTQQQYSQLYNQEKRKNYLPDLMRVIDCAEKFILRT</sequence>
<protein>
    <submittedName>
        <fullName evidence="1">Uncharacterized protein</fullName>
    </submittedName>
</protein>
<keyword evidence="2" id="KW-1185">Reference proteome</keyword>
<dbReference type="KEGG" id="pact:CA264_10360"/>
<dbReference type="STRING" id="709015.GCA_000472485_02089"/>
<dbReference type="Proteomes" id="UP000266292">
    <property type="component" value="Chromosome"/>
</dbReference>
<dbReference type="RefSeq" id="WP_025606928.1">
    <property type="nucleotide sequence ID" value="NZ_CP021235.1"/>
</dbReference>
<proteinExistence type="predicted"/>
<evidence type="ECO:0000313" key="2">
    <source>
        <dbReference type="Proteomes" id="UP000266292"/>
    </source>
</evidence>
<reference evidence="2" key="1">
    <citation type="submission" date="2017-05" db="EMBL/GenBank/DDBJ databases">
        <authorList>
            <person name="Ray J."/>
            <person name="Price M."/>
            <person name="Deutschbauer A."/>
        </authorList>
    </citation>
    <scope>NUCLEOTIDE SEQUENCE [LARGE SCALE GENOMIC DNA]</scope>
    <source>
        <strain evidence="2">DSM 19842</strain>
    </source>
</reference>